<evidence type="ECO:0000313" key="2">
    <source>
        <dbReference type="EMBL" id="KIP02795.1"/>
    </source>
</evidence>
<dbReference type="AlphaFoldDB" id="A0A0C3S465"/>
<protein>
    <submittedName>
        <fullName evidence="2">Uncharacterized protein</fullName>
    </submittedName>
</protein>
<dbReference type="HOGENOM" id="CLU_1175802_0_0_1"/>
<keyword evidence="3" id="KW-1185">Reference proteome</keyword>
<organism evidence="2 3">
    <name type="scientific">Phlebiopsis gigantea (strain 11061_1 CR5-6)</name>
    <name type="common">White-rot fungus</name>
    <name type="synonym">Peniophora gigantea</name>
    <dbReference type="NCBI Taxonomy" id="745531"/>
    <lineage>
        <taxon>Eukaryota</taxon>
        <taxon>Fungi</taxon>
        <taxon>Dikarya</taxon>
        <taxon>Basidiomycota</taxon>
        <taxon>Agaricomycotina</taxon>
        <taxon>Agaricomycetes</taxon>
        <taxon>Polyporales</taxon>
        <taxon>Phanerochaetaceae</taxon>
        <taxon>Phlebiopsis</taxon>
    </lineage>
</organism>
<feature type="region of interest" description="Disordered" evidence="1">
    <location>
        <begin position="140"/>
        <end position="170"/>
    </location>
</feature>
<dbReference type="Proteomes" id="UP000053257">
    <property type="component" value="Unassembled WGS sequence"/>
</dbReference>
<dbReference type="EMBL" id="KN840652">
    <property type="protein sequence ID" value="KIP02795.1"/>
    <property type="molecule type" value="Genomic_DNA"/>
</dbReference>
<name>A0A0C3S465_PHLG1</name>
<evidence type="ECO:0000313" key="3">
    <source>
        <dbReference type="Proteomes" id="UP000053257"/>
    </source>
</evidence>
<proteinExistence type="predicted"/>
<reference evidence="2 3" key="1">
    <citation type="journal article" date="2014" name="PLoS Genet.">
        <title>Analysis of the Phlebiopsis gigantea genome, transcriptome and secretome provides insight into its pioneer colonization strategies of wood.</title>
        <authorList>
            <person name="Hori C."/>
            <person name="Ishida T."/>
            <person name="Igarashi K."/>
            <person name="Samejima M."/>
            <person name="Suzuki H."/>
            <person name="Master E."/>
            <person name="Ferreira P."/>
            <person name="Ruiz-Duenas F.J."/>
            <person name="Held B."/>
            <person name="Canessa P."/>
            <person name="Larrondo L.F."/>
            <person name="Schmoll M."/>
            <person name="Druzhinina I.S."/>
            <person name="Kubicek C.P."/>
            <person name="Gaskell J.A."/>
            <person name="Kersten P."/>
            <person name="St John F."/>
            <person name="Glasner J."/>
            <person name="Sabat G."/>
            <person name="Splinter BonDurant S."/>
            <person name="Syed K."/>
            <person name="Yadav J."/>
            <person name="Mgbeahuruike A.C."/>
            <person name="Kovalchuk A."/>
            <person name="Asiegbu F.O."/>
            <person name="Lackner G."/>
            <person name="Hoffmeister D."/>
            <person name="Rencoret J."/>
            <person name="Gutierrez A."/>
            <person name="Sun H."/>
            <person name="Lindquist E."/>
            <person name="Barry K."/>
            <person name="Riley R."/>
            <person name="Grigoriev I.V."/>
            <person name="Henrissat B."/>
            <person name="Kues U."/>
            <person name="Berka R.M."/>
            <person name="Martinez A.T."/>
            <person name="Covert S.F."/>
            <person name="Blanchette R.A."/>
            <person name="Cullen D."/>
        </authorList>
    </citation>
    <scope>NUCLEOTIDE SEQUENCE [LARGE SCALE GENOMIC DNA]</scope>
    <source>
        <strain evidence="2 3">11061_1 CR5-6</strain>
    </source>
</reference>
<evidence type="ECO:0000256" key="1">
    <source>
        <dbReference type="SAM" id="MobiDB-lite"/>
    </source>
</evidence>
<gene>
    <name evidence="2" type="ORF">PHLGIDRAFT_277257</name>
</gene>
<accession>A0A0C3S465</accession>
<sequence>MIPVHLFACLPRGRMETCKYKGSPALRPLARSSGIVFPGNVQLEMKMEIAHDARVASHPQTVENLAEDVAIQSLALTSLACATDAIEWICVVVRTLAIYRRTAISRVADEVASRVAPLPTARFSNAISRTPRLRVWHATRAHPDDTHASRTLSISEKRTRPGPSAESARGTRLPVLLSAADRSDPRCRACGWRDAGDAYSEMGNRLIRHTECPSPKKDIVVHVCARRWTRLGSRRR</sequence>